<evidence type="ECO:0000313" key="2">
    <source>
        <dbReference type="EMBL" id="MBB5039366.1"/>
    </source>
</evidence>
<dbReference type="AlphaFoldDB" id="A0A7W8DRZ8"/>
<reference evidence="2 3" key="1">
    <citation type="submission" date="2020-08" db="EMBL/GenBank/DDBJ databases">
        <title>Genomic Encyclopedia of Type Strains, Phase IV (KMG-IV): sequencing the most valuable type-strain genomes for metagenomic binning, comparative biology and taxonomic classification.</title>
        <authorList>
            <person name="Goeker M."/>
        </authorList>
    </citation>
    <scope>NUCLEOTIDE SEQUENCE [LARGE SCALE GENOMIC DNA]</scope>
    <source>
        <strain evidence="2 3">DSM 12251</strain>
    </source>
</reference>
<dbReference type="Proteomes" id="UP000534294">
    <property type="component" value="Unassembled WGS sequence"/>
</dbReference>
<dbReference type="EMBL" id="JACHIF010000008">
    <property type="protein sequence ID" value="MBB5039366.1"/>
    <property type="molecule type" value="Genomic_DNA"/>
</dbReference>
<proteinExistence type="predicted"/>
<comment type="caution">
    <text evidence="2">The sequence shown here is derived from an EMBL/GenBank/DDBJ whole genome shotgun (WGS) entry which is preliminary data.</text>
</comment>
<feature type="transmembrane region" description="Helical" evidence="1">
    <location>
        <begin position="73"/>
        <end position="96"/>
    </location>
</feature>
<keyword evidence="3" id="KW-1185">Reference proteome</keyword>
<gene>
    <name evidence="2" type="ORF">HNQ64_003638</name>
</gene>
<name>A0A7W8DRZ8_9BACT</name>
<protein>
    <submittedName>
        <fullName evidence="2">Uncharacterized protein</fullName>
    </submittedName>
</protein>
<feature type="transmembrane region" description="Helical" evidence="1">
    <location>
        <begin position="21"/>
        <end position="38"/>
    </location>
</feature>
<organism evidence="2 3">
    <name type="scientific">Prosthecobacter dejongeii</name>
    <dbReference type="NCBI Taxonomy" id="48465"/>
    <lineage>
        <taxon>Bacteria</taxon>
        <taxon>Pseudomonadati</taxon>
        <taxon>Verrucomicrobiota</taxon>
        <taxon>Verrucomicrobiia</taxon>
        <taxon>Verrucomicrobiales</taxon>
        <taxon>Verrucomicrobiaceae</taxon>
        <taxon>Prosthecobacter</taxon>
    </lineage>
</organism>
<evidence type="ECO:0000256" key="1">
    <source>
        <dbReference type="SAM" id="Phobius"/>
    </source>
</evidence>
<dbReference type="RefSeq" id="WP_184211079.1">
    <property type="nucleotide sequence ID" value="NZ_JACHIF010000008.1"/>
</dbReference>
<feature type="transmembrane region" description="Helical" evidence="1">
    <location>
        <begin position="44"/>
        <end position="61"/>
    </location>
</feature>
<accession>A0A7W8DRZ8</accession>
<sequence>MLDVQRNRAAILRDEVHFTRRILIAHLLCGISIVALLISHGLLLWAVAAALWYILTILPLVGMMSANSFCRHLLGLMFLLFSATGVFFLTQVAPSLNTENEALIPHDFLPFWLGTLNLLYAVAGVCLMMHRKVRKAVTIGFSLW</sequence>
<keyword evidence="1" id="KW-1133">Transmembrane helix</keyword>
<feature type="transmembrane region" description="Helical" evidence="1">
    <location>
        <begin position="108"/>
        <end position="129"/>
    </location>
</feature>
<evidence type="ECO:0000313" key="3">
    <source>
        <dbReference type="Proteomes" id="UP000534294"/>
    </source>
</evidence>
<keyword evidence="1" id="KW-0472">Membrane</keyword>
<keyword evidence="1" id="KW-0812">Transmembrane</keyword>